<feature type="compositionally biased region" description="Acidic residues" evidence="1">
    <location>
        <begin position="130"/>
        <end position="142"/>
    </location>
</feature>
<feature type="region of interest" description="Disordered" evidence="1">
    <location>
        <begin position="125"/>
        <end position="157"/>
    </location>
</feature>
<dbReference type="AlphaFoldDB" id="A0A8S1BSM0"/>
<evidence type="ECO:0000256" key="1">
    <source>
        <dbReference type="SAM" id="MobiDB-lite"/>
    </source>
</evidence>
<feature type="region of interest" description="Disordered" evidence="1">
    <location>
        <begin position="28"/>
        <end position="65"/>
    </location>
</feature>
<gene>
    <name evidence="2" type="ORF">APLA_LOCUS18219</name>
</gene>
<name>A0A8S1BSM0_ARCPL</name>
<protein>
    <submittedName>
        <fullName evidence="2">Uncharacterized protein</fullName>
    </submittedName>
</protein>
<sequence>MPVDKVIKRTCAATGISKRTLMKIKNEAKVVRQNDSPVPSTSSVSDSGPTPIPKLSTPGKKRRSSAKKIELDNFDLCALRNIVNSFYTVRKEVPTLKKILAAAKKDLNFRDHLQEIAEREFIISLGGEESSPESEIDDDESDTMSGVEEINYSSEND</sequence>
<accession>A0A8S1BSM0</accession>
<keyword evidence="3" id="KW-1185">Reference proteome</keyword>
<evidence type="ECO:0000313" key="2">
    <source>
        <dbReference type="EMBL" id="CAB3261872.1"/>
    </source>
</evidence>
<dbReference type="Proteomes" id="UP000494106">
    <property type="component" value="Unassembled WGS sequence"/>
</dbReference>
<comment type="caution">
    <text evidence="2">The sequence shown here is derived from an EMBL/GenBank/DDBJ whole genome shotgun (WGS) entry which is preliminary data.</text>
</comment>
<proteinExistence type="predicted"/>
<dbReference type="EMBL" id="CADEBC010000858">
    <property type="protein sequence ID" value="CAB3261872.1"/>
    <property type="molecule type" value="Genomic_DNA"/>
</dbReference>
<reference evidence="2 3" key="1">
    <citation type="submission" date="2020-04" db="EMBL/GenBank/DDBJ databases">
        <authorList>
            <person name="Wallbank WR R."/>
            <person name="Pardo Diaz C."/>
            <person name="Kozak K."/>
            <person name="Martin S."/>
            <person name="Jiggins C."/>
            <person name="Moest M."/>
            <person name="Warren A I."/>
            <person name="Byers J.R.P. K."/>
            <person name="Montejo-Kovacevich G."/>
            <person name="Yen C E."/>
        </authorList>
    </citation>
    <scope>NUCLEOTIDE SEQUENCE [LARGE SCALE GENOMIC DNA]</scope>
</reference>
<organism evidence="2 3">
    <name type="scientific">Arctia plantaginis</name>
    <name type="common">Wood tiger moth</name>
    <name type="synonym">Phalaena plantaginis</name>
    <dbReference type="NCBI Taxonomy" id="874455"/>
    <lineage>
        <taxon>Eukaryota</taxon>
        <taxon>Metazoa</taxon>
        <taxon>Ecdysozoa</taxon>
        <taxon>Arthropoda</taxon>
        <taxon>Hexapoda</taxon>
        <taxon>Insecta</taxon>
        <taxon>Pterygota</taxon>
        <taxon>Neoptera</taxon>
        <taxon>Endopterygota</taxon>
        <taxon>Lepidoptera</taxon>
        <taxon>Glossata</taxon>
        <taxon>Ditrysia</taxon>
        <taxon>Noctuoidea</taxon>
        <taxon>Erebidae</taxon>
        <taxon>Arctiinae</taxon>
        <taxon>Arctia</taxon>
    </lineage>
</organism>
<feature type="compositionally biased region" description="Low complexity" evidence="1">
    <location>
        <begin position="35"/>
        <end position="49"/>
    </location>
</feature>
<evidence type="ECO:0000313" key="3">
    <source>
        <dbReference type="Proteomes" id="UP000494106"/>
    </source>
</evidence>
<dbReference type="OrthoDB" id="6511194at2759"/>